<name>A0A6B2KY25_9EUKA</name>
<evidence type="ECO:0000256" key="3">
    <source>
        <dbReference type="ARBA" id="ARBA00023242"/>
    </source>
</evidence>
<feature type="region of interest" description="Disordered" evidence="5">
    <location>
        <begin position="211"/>
        <end position="270"/>
    </location>
</feature>
<feature type="compositionally biased region" description="Low complexity" evidence="5">
    <location>
        <begin position="423"/>
        <end position="436"/>
    </location>
</feature>
<keyword evidence="2" id="KW-0597">Phosphoprotein</keyword>
<feature type="compositionally biased region" description="Basic and acidic residues" evidence="5">
    <location>
        <begin position="334"/>
        <end position="353"/>
    </location>
</feature>
<dbReference type="PANTHER" id="PTHR14150:SF12">
    <property type="entry name" value="U3 SMALL NUCLEOLAR RNA-ASSOCIATED PROTEIN 14 HOMOLOG A"/>
    <property type="match status" value="1"/>
</dbReference>
<keyword evidence="3" id="KW-0539">Nucleus</keyword>
<feature type="compositionally biased region" description="Polar residues" evidence="5">
    <location>
        <begin position="413"/>
        <end position="422"/>
    </location>
</feature>
<dbReference type="EMBL" id="GIBP01000704">
    <property type="protein sequence ID" value="NDV29673.1"/>
    <property type="molecule type" value="Transcribed_RNA"/>
</dbReference>
<feature type="region of interest" description="Disordered" evidence="5">
    <location>
        <begin position="382"/>
        <end position="471"/>
    </location>
</feature>
<protein>
    <recommendedName>
        <fullName evidence="7">U3 small nucleolar RNA-associated protein 14 homolog A</fullName>
    </recommendedName>
</protein>
<comment type="subcellular location">
    <subcellularLocation>
        <location evidence="1">Nucleus</location>
        <location evidence="1">Nucleolus</location>
    </subcellularLocation>
</comment>
<accession>A0A6B2KY25</accession>
<dbReference type="GO" id="GO:0032040">
    <property type="term" value="C:small-subunit processome"/>
    <property type="evidence" value="ECO:0007669"/>
    <property type="project" value="InterPro"/>
</dbReference>
<evidence type="ECO:0000313" key="6">
    <source>
        <dbReference type="EMBL" id="NDV29673.1"/>
    </source>
</evidence>
<dbReference type="PANTHER" id="PTHR14150">
    <property type="entry name" value="U3 SMALL NUCLEOLAR RNA-ASSOCIATED PROTEIN 14"/>
    <property type="match status" value="1"/>
</dbReference>
<evidence type="ECO:0000256" key="5">
    <source>
        <dbReference type="SAM" id="MobiDB-lite"/>
    </source>
</evidence>
<feature type="region of interest" description="Disordered" evidence="5">
    <location>
        <begin position="320"/>
        <end position="365"/>
    </location>
</feature>
<keyword evidence="4" id="KW-0175">Coiled coil</keyword>
<evidence type="ECO:0000256" key="4">
    <source>
        <dbReference type="SAM" id="Coils"/>
    </source>
</evidence>
<sequence>MDDLVNRLDDRLEFKQTKKSLTAMTQVHPLQEMPSKVHSDRQVRQAQYEMTSKEISEWEPTVAAMKDAPSISFPLNPPKDPKLSVSSLANNFEPQNEMEREILKATKETVMVKEDVLSHLNLNLTQEEAKANFDKEVKLRHLILYKQRKLAMHKKIKSRKFRKILRKQKEKYKLTLEEMKELDPSAANEEINKQEKTRALERITLRHKTTGKWARGVAKSKNPHLKQQLSDTHLMGRSLQKKIQKVEDASESEGDSSEEEEEASVEEKPTGLMAMRFMQRGLEREKMEYNQMKQEFDKEQEERIGKLEAAARKLRNLEDDVVDTVAPQPDGEAEEGRRNIETKPKAKSKHNEDDLTDFDPASLKTGFTSKVSQPIVITTTTRKNPTEVKEAPQVFQIPDFPQENEGNAETEGKSYTINQTKLKVQQKQPEPEQVQPKKGRKQKKLKETEKEQENALPVDGPVPVAPNPWMDPETAAAKKETFVVLTEKQKIKLRKKKRREWLKKQGEKGPAEVKKEKVVKLDLKKLEEKASQFNQKTDKEGKSLNVLGNKDQQDIIYRAFAGDDVQLEFENEKKKALQDQLPKDELELDLPGWGNWAGEGIQWKPTPNDLKKLSKKEQTQKELLAKRKDAAMPNVIINESKNPAIEKHKTFLPPKGLSKELYTRNFATPLGREWNPITTHKKMVKPRVLVKRGTIINPIEKKIEDDEE</sequence>
<evidence type="ECO:0008006" key="7">
    <source>
        <dbReference type="Google" id="ProtNLM"/>
    </source>
</evidence>
<proteinExistence type="predicted"/>
<dbReference type="InterPro" id="IPR006709">
    <property type="entry name" value="SSU_processome_Utp14"/>
</dbReference>
<dbReference type="GO" id="GO:0006364">
    <property type="term" value="P:rRNA processing"/>
    <property type="evidence" value="ECO:0007669"/>
    <property type="project" value="InterPro"/>
</dbReference>
<feature type="compositionally biased region" description="Acidic residues" evidence="5">
    <location>
        <begin position="249"/>
        <end position="264"/>
    </location>
</feature>
<dbReference type="Pfam" id="PF04615">
    <property type="entry name" value="Utp14"/>
    <property type="match status" value="1"/>
</dbReference>
<evidence type="ECO:0000256" key="1">
    <source>
        <dbReference type="ARBA" id="ARBA00004604"/>
    </source>
</evidence>
<evidence type="ECO:0000256" key="2">
    <source>
        <dbReference type="ARBA" id="ARBA00022553"/>
    </source>
</evidence>
<dbReference type="AlphaFoldDB" id="A0A6B2KY25"/>
<reference evidence="6" key="1">
    <citation type="journal article" date="2020" name="J. Eukaryot. Microbiol.">
        <title>De novo Sequencing, Assembly and Annotation of the Transcriptome for the Free-Living Testate Amoeba Arcella intermedia.</title>
        <authorList>
            <person name="Ribeiro G.M."/>
            <person name="Porfirio-Sousa A.L."/>
            <person name="Maurer-Alcala X.X."/>
            <person name="Katz L.A."/>
            <person name="Lahr D.J.G."/>
        </authorList>
    </citation>
    <scope>NUCLEOTIDE SEQUENCE</scope>
</reference>
<organism evidence="6">
    <name type="scientific">Arcella intermedia</name>
    <dbReference type="NCBI Taxonomy" id="1963864"/>
    <lineage>
        <taxon>Eukaryota</taxon>
        <taxon>Amoebozoa</taxon>
        <taxon>Tubulinea</taxon>
        <taxon>Elardia</taxon>
        <taxon>Arcellinida</taxon>
        <taxon>Sphaerothecina</taxon>
        <taxon>Arcellidae</taxon>
        <taxon>Arcella</taxon>
    </lineage>
</organism>
<feature type="coiled-coil region" evidence="4">
    <location>
        <begin position="275"/>
        <end position="317"/>
    </location>
</feature>